<reference evidence="3 4" key="1">
    <citation type="submission" date="2019-03" db="EMBL/GenBank/DDBJ databases">
        <title>Genomic Encyclopedia of Type Strains, Phase IV (KMG-IV): sequencing the most valuable type-strain genomes for metagenomic binning, comparative biology and taxonomic classification.</title>
        <authorList>
            <person name="Goeker M."/>
        </authorList>
    </citation>
    <scope>NUCLEOTIDE SEQUENCE [LARGE SCALE GENOMIC DNA]</scope>
    <source>
        <strain evidence="3 4">DSM 100433</strain>
    </source>
</reference>
<dbReference type="OrthoDB" id="9789125at2"/>
<accession>A0A9X8Y8Q3</accession>
<dbReference type="GO" id="GO:0016903">
    <property type="term" value="F:oxidoreductase activity, acting on the aldehyde or oxo group of donors"/>
    <property type="evidence" value="ECO:0007669"/>
    <property type="project" value="InterPro"/>
</dbReference>
<organism evidence="3 4">
    <name type="scientific">Harryflintia acetispora</name>
    <dbReference type="NCBI Taxonomy" id="1849041"/>
    <lineage>
        <taxon>Bacteria</taxon>
        <taxon>Bacillati</taxon>
        <taxon>Bacillota</taxon>
        <taxon>Clostridia</taxon>
        <taxon>Eubacteriales</taxon>
        <taxon>Oscillospiraceae</taxon>
        <taxon>Harryflintia</taxon>
    </lineage>
</organism>
<dbReference type="PANTHER" id="PTHR42730:SF1">
    <property type="entry name" value="2-OXOGLUTARATE SYNTHASE SUBUNIT KORC"/>
    <property type="match status" value="1"/>
</dbReference>
<keyword evidence="4" id="KW-1185">Reference proteome</keyword>
<dbReference type="PANTHER" id="PTHR42730">
    <property type="entry name" value="2-OXOGLUTARATE SYNTHASE SUBUNIT KORC"/>
    <property type="match status" value="1"/>
</dbReference>
<comment type="caution">
    <text evidence="3">The sequence shown here is derived from an EMBL/GenBank/DDBJ whole genome shotgun (WGS) entry which is preliminary data.</text>
</comment>
<proteinExistence type="predicted"/>
<dbReference type="Proteomes" id="UP000294682">
    <property type="component" value="Unassembled WGS sequence"/>
</dbReference>
<name>A0A9X8Y8Q3_9FIRM</name>
<dbReference type="EMBL" id="SLUK01000004">
    <property type="protein sequence ID" value="TCL43816.1"/>
    <property type="molecule type" value="Genomic_DNA"/>
</dbReference>
<sequence>MYEQIVFSGFGGQGIQSMSKMLARCAMAAGLQVSWMPAYGGAMRGGTSNVTVIVSDGEIASPMPCAGEVTAAVVMNNPSLVKFESYLRPGGLLLLNRSLIDLRPVRGDVEVLAVPANEMAEELGNARATNMIMLGCLLARTGMVLPSVMEGMIGEFFAAKEKLIPLNREAFGLGVRFVKEGGGHDL</sequence>
<dbReference type="AlphaFoldDB" id="A0A9X8Y8Q3"/>
<protein>
    <submittedName>
        <fullName evidence="3">2-oxoglutarate ferredoxin oxidoreductase gamma subunit</fullName>
    </submittedName>
</protein>
<dbReference type="SUPFAM" id="SSF53323">
    <property type="entry name" value="Pyruvate-ferredoxin oxidoreductase, PFOR, domain III"/>
    <property type="match status" value="1"/>
</dbReference>
<keyword evidence="1" id="KW-0560">Oxidoreductase</keyword>
<dbReference type="Pfam" id="PF01558">
    <property type="entry name" value="POR"/>
    <property type="match status" value="1"/>
</dbReference>
<evidence type="ECO:0000259" key="2">
    <source>
        <dbReference type="Pfam" id="PF01558"/>
    </source>
</evidence>
<feature type="domain" description="Pyruvate/ketoisovalerate oxidoreductase catalytic" evidence="2">
    <location>
        <begin position="11"/>
        <end position="175"/>
    </location>
</feature>
<evidence type="ECO:0000256" key="1">
    <source>
        <dbReference type="ARBA" id="ARBA00023002"/>
    </source>
</evidence>
<dbReference type="InterPro" id="IPR002869">
    <property type="entry name" value="Pyrv_flavodox_OxRed_cen"/>
</dbReference>
<gene>
    <name evidence="3" type="ORF">EDD78_104155</name>
</gene>
<evidence type="ECO:0000313" key="4">
    <source>
        <dbReference type="Proteomes" id="UP000294682"/>
    </source>
</evidence>
<dbReference type="Gene3D" id="3.40.920.10">
    <property type="entry name" value="Pyruvate-ferredoxin oxidoreductase, PFOR, domain III"/>
    <property type="match status" value="1"/>
</dbReference>
<dbReference type="InterPro" id="IPR052554">
    <property type="entry name" value="2-oxoglutarate_synth_KorC"/>
</dbReference>
<dbReference type="InterPro" id="IPR019752">
    <property type="entry name" value="Pyrv/ketoisovalerate_OxRed_cat"/>
</dbReference>
<evidence type="ECO:0000313" key="3">
    <source>
        <dbReference type="EMBL" id="TCL43816.1"/>
    </source>
</evidence>
<dbReference type="RefSeq" id="WP_079697828.1">
    <property type="nucleotide sequence ID" value="NZ_SLUK01000004.1"/>
</dbReference>